<evidence type="ECO:0000256" key="3">
    <source>
        <dbReference type="SAM" id="SignalP"/>
    </source>
</evidence>
<dbReference type="InterPro" id="IPR008922">
    <property type="entry name" value="Di-copper_centre_dom_sf"/>
</dbReference>
<dbReference type="AlphaFoldDB" id="A0A5C3KVE7"/>
<feature type="domain" description="Tyrosinase copper-binding" evidence="4">
    <location>
        <begin position="86"/>
        <end position="303"/>
    </location>
</feature>
<keyword evidence="6" id="KW-1185">Reference proteome</keyword>
<keyword evidence="3" id="KW-0732">Signal</keyword>
<evidence type="ECO:0000259" key="4">
    <source>
        <dbReference type="Pfam" id="PF00264"/>
    </source>
</evidence>
<dbReference type="OrthoDB" id="6132182at2759"/>
<protein>
    <submittedName>
        <fullName evidence="5">Di-copper centre-containing protein</fullName>
    </submittedName>
</protein>
<evidence type="ECO:0000256" key="1">
    <source>
        <dbReference type="ARBA" id="ARBA00022723"/>
    </source>
</evidence>
<accession>A0A5C3KVE7</accession>
<dbReference type="PRINTS" id="PR00092">
    <property type="entry name" value="TYROSINASE"/>
</dbReference>
<keyword evidence="1" id="KW-0479">Metal-binding</keyword>
<feature type="chain" id="PRO_5022986358" evidence="3">
    <location>
        <begin position="25"/>
        <end position="360"/>
    </location>
</feature>
<dbReference type="InterPro" id="IPR002227">
    <property type="entry name" value="Tyrosinase_Cu-bd"/>
</dbReference>
<dbReference type="SUPFAM" id="SSF48056">
    <property type="entry name" value="Di-copper centre-containing domain"/>
    <property type="match status" value="1"/>
</dbReference>
<evidence type="ECO:0000313" key="6">
    <source>
        <dbReference type="Proteomes" id="UP000307440"/>
    </source>
</evidence>
<name>A0A5C3KVE7_COPMA</name>
<dbReference type="Pfam" id="PF00264">
    <property type="entry name" value="Tyrosinase"/>
    <property type="match status" value="1"/>
</dbReference>
<reference evidence="5 6" key="1">
    <citation type="journal article" date="2019" name="Nat. Ecol. Evol.">
        <title>Megaphylogeny resolves global patterns of mushroom evolution.</title>
        <authorList>
            <person name="Varga T."/>
            <person name="Krizsan K."/>
            <person name="Foldi C."/>
            <person name="Dima B."/>
            <person name="Sanchez-Garcia M."/>
            <person name="Sanchez-Ramirez S."/>
            <person name="Szollosi G.J."/>
            <person name="Szarkandi J.G."/>
            <person name="Papp V."/>
            <person name="Albert L."/>
            <person name="Andreopoulos W."/>
            <person name="Angelini C."/>
            <person name="Antonin V."/>
            <person name="Barry K.W."/>
            <person name="Bougher N.L."/>
            <person name="Buchanan P."/>
            <person name="Buyck B."/>
            <person name="Bense V."/>
            <person name="Catcheside P."/>
            <person name="Chovatia M."/>
            <person name="Cooper J."/>
            <person name="Damon W."/>
            <person name="Desjardin D."/>
            <person name="Finy P."/>
            <person name="Geml J."/>
            <person name="Haridas S."/>
            <person name="Hughes K."/>
            <person name="Justo A."/>
            <person name="Karasinski D."/>
            <person name="Kautmanova I."/>
            <person name="Kiss B."/>
            <person name="Kocsube S."/>
            <person name="Kotiranta H."/>
            <person name="LaButti K.M."/>
            <person name="Lechner B.E."/>
            <person name="Liimatainen K."/>
            <person name="Lipzen A."/>
            <person name="Lukacs Z."/>
            <person name="Mihaltcheva S."/>
            <person name="Morgado L.N."/>
            <person name="Niskanen T."/>
            <person name="Noordeloos M.E."/>
            <person name="Ohm R.A."/>
            <person name="Ortiz-Santana B."/>
            <person name="Ovrebo C."/>
            <person name="Racz N."/>
            <person name="Riley R."/>
            <person name="Savchenko A."/>
            <person name="Shiryaev A."/>
            <person name="Soop K."/>
            <person name="Spirin V."/>
            <person name="Szebenyi C."/>
            <person name="Tomsovsky M."/>
            <person name="Tulloss R.E."/>
            <person name="Uehling J."/>
            <person name="Grigoriev I.V."/>
            <person name="Vagvolgyi C."/>
            <person name="Papp T."/>
            <person name="Martin F.M."/>
            <person name="Miettinen O."/>
            <person name="Hibbett D.S."/>
            <person name="Nagy L.G."/>
        </authorList>
    </citation>
    <scope>NUCLEOTIDE SEQUENCE [LARGE SCALE GENOMIC DNA]</scope>
    <source>
        <strain evidence="5 6">CBS 121175</strain>
    </source>
</reference>
<dbReference type="GO" id="GO:0016491">
    <property type="term" value="F:oxidoreductase activity"/>
    <property type="evidence" value="ECO:0007669"/>
    <property type="project" value="InterPro"/>
</dbReference>
<dbReference type="EMBL" id="ML210211">
    <property type="protein sequence ID" value="TFK23843.1"/>
    <property type="molecule type" value="Genomic_DNA"/>
</dbReference>
<keyword evidence="2" id="KW-0186">Copper</keyword>
<feature type="signal peptide" evidence="3">
    <location>
        <begin position="1"/>
        <end position="24"/>
    </location>
</feature>
<dbReference type="GO" id="GO:0046872">
    <property type="term" value="F:metal ion binding"/>
    <property type="evidence" value="ECO:0007669"/>
    <property type="project" value="UniProtKB-KW"/>
</dbReference>
<evidence type="ECO:0000256" key="2">
    <source>
        <dbReference type="ARBA" id="ARBA00023008"/>
    </source>
</evidence>
<dbReference type="PANTHER" id="PTHR11474:SF126">
    <property type="entry name" value="TYROSINASE-LIKE PROTEIN TYR-1-RELATED"/>
    <property type="match status" value="1"/>
</dbReference>
<proteinExistence type="predicted"/>
<dbReference type="Gene3D" id="1.10.1280.10">
    <property type="entry name" value="Di-copper center containing domain from catechol oxidase"/>
    <property type="match status" value="1"/>
</dbReference>
<dbReference type="Proteomes" id="UP000307440">
    <property type="component" value="Unassembled WGS sequence"/>
</dbReference>
<sequence>MQSSFRVLFSVVLAAFLVVLQTEASPTSSNSTLEARQGAGGCSHIRVRKEWRTLSALQKLDYIRAVKCLQTRRAKSRDHPSVVTLWDEFQYSHVVSAHEAHIGQFLPWHRNYLRIYEQTLRESCLYFGPLPYWNQAIDADNAAVPIINSPVFHPILGFGGDGAPGTYTLPTDPHPTDPVLSSRIIPELYKGCVVDGPFANTVLHVGPGYLSTNHCVARGINEDLRPFVTTAAVNVVLAQPTFETFRNELDGTTVFPLPPNSKPHDAGHALIGGHMTNFYTSPGEPLFYLHHGNVDRIWWLWQKADLANRLTDISGPVNVNDLTGPQVNLSTMLNYSSLTPSVPIGDMMNTEAAPLCYIYA</sequence>
<dbReference type="PANTHER" id="PTHR11474">
    <property type="entry name" value="TYROSINASE FAMILY MEMBER"/>
    <property type="match status" value="1"/>
</dbReference>
<dbReference type="STRING" id="230819.A0A5C3KVE7"/>
<dbReference type="InterPro" id="IPR050316">
    <property type="entry name" value="Tyrosinase/Hemocyanin"/>
</dbReference>
<gene>
    <name evidence="5" type="ORF">FA15DRAFT_593524</name>
</gene>
<organism evidence="5 6">
    <name type="scientific">Coprinopsis marcescibilis</name>
    <name type="common">Agaric fungus</name>
    <name type="synonym">Psathyrella marcescibilis</name>
    <dbReference type="NCBI Taxonomy" id="230819"/>
    <lineage>
        <taxon>Eukaryota</taxon>
        <taxon>Fungi</taxon>
        <taxon>Dikarya</taxon>
        <taxon>Basidiomycota</taxon>
        <taxon>Agaricomycotina</taxon>
        <taxon>Agaricomycetes</taxon>
        <taxon>Agaricomycetidae</taxon>
        <taxon>Agaricales</taxon>
        <taxon>Agaricineae</taxon>
        <taxon>Psathyrellaceae</taxon>
        <taxon>Coprinopsis</taxon>
    </lineage>
</organism>
<evidence type="ECO:0000313" key="5">
    <source>
        <dbReference type="EMBL" id="TFK23843.1"/>
    </source>
</evidence>